<evidence type="ECO:0000313" key="4">
    <source>
        <dbReference type="EMBL" id="KAJ4244599.1"/>
    </source>
</evidence>
<feature type="region of interest" description="Disordered" evidence="2">
    <location>
        <begin position="1"/>
        <end position="30"/>
    </location>
</feature>
<dbReference type="InterPro" id="IPR050987">
    <property type="entry name" value="AtrR-like"/>
</dbReference>
<dbReference type="Gene3D" id="3.50.50.60">
    <property type="entry name" value="FAD/NAD(P)-binding domain"/>
    <property type="match status" value="1"/>
</dbReference>
<dbReference type="InterPro" id="IPR036188">
    <property type="entry name" value="FAD/NAD-bd_sf"/>
</dbReference>
<dbReference type="Pfam" id="PF04082">
    <property type="entry name" value="Fungal_trans"/>
    <property type="match status" value="1"/>
</dbReference>
<proteinExistence type="predicted"/>
<dbReference type="InterPro" id="IPR007219">
    <property type="entry name" value="XnlR_reg_dom"/>
</dbReference>
<dbReference type="Pfam" id="PF01266">
    <property type="entry name" value="DAO"/>
    <property type="match status" value="1"/>
</dbReference>
<sequence>MSPSSLPVNNATTSFWREDPHHLDDHRSTPDLPSHVDIAVVGSGYAGASTVYHILEQSKARGVQAPSIVILEARQACSGATGRNGGHLKPDPYNRPGNLLATHGIEAATEAAEFEAKNLTEVKKFIEKEGIECDFVFTRAVDALMSDTICDKMKSGVDSLRKAGVSVMQDVYFARGAEAEQLSGVKGVKGCFSYTTGHLFPYKLITQLLSKAVDAGVNLQTHTPVTGATTEPDEEGHLILTTPRGEIRAGKIVYATNGYTSSILPEFKDKIIPVRGICSHIKPGRSPAPLLPNSYIIRWSDTKYEYLIPRLDGSIVVGGARSAYYHDLSSWYNNTNDDQLIESAKTYFDGYMQRVFRGWEDSGSYTSNVWTGIMGYSSDGLPHVGVVPGRQNQFVIAGFNGHAKAKRKMERNRTQPLEDAMVIKREKYTVKTLSQSTAHYSGEFSHWNFSHKVYQKVGRCLDAPEFASRTGCEPPANDNDDTSRPASQKAKCIEYWRATHLQGPSSRVRDVLNILPPKSIAKFLARVYFEFAQVNSFFVDERWLRAKLELLYEKPEIITTSSTAWVCSVVMVLAIGTQFAHMSAGELAVVTSGDGENEPTERDAGTVFYQIATTLLPDIITMASLESVQACLLLAHYTLPVDAHGLSYTYLGLAIKMGIQNGMHRRSKDLELDALTIEMRNRLWWTAFTVERRVSVLHGRPASITAMEMDTDLPKDMPEFRQDDKPSRFNNMMAMIHFTDNLADIATVLKYLKKCSKDLQETYFERIISIHEKTLAWWSALPEDLQTPSESSPLFRPNVHVKLTYHLVQIFTGRSFIFVDSSRGLYPGGPDEGPHQNRRAVLVSDALEASFNVITLLELLHETIGLAQASYTEFSSCRAALLLLLAHSLNQSTERLRMAVRQGMRFIKLMSVGNNMSNKSEASLIESIESAVRLIHSRKHDERLKTNETKEQELQTGYDRFKEWTAMCVGATRLTADDSSSYMSTELVAPDNDGLSDLIFPEAQNAGDTIADSMKWTTEMPDDLETAINSDTLTNGQMEKLSFMAMTCISESSWEEVICQANG</sequence>
<dbReference type="OrthoDB" id="3921198at2759"/>
<name>A0A9W8V7U1_9HYPO</name>
<dbReference type="GO" id="GO:0003677">
    <property type="term" value="F:DNA binding"/>
    <property type="evidence" value="ECO:0007669"/>
    <property type="project" value="InterPro"/>
</dbReference>
<reference evidence="4" key="1">
    <citation type="submission" date="2022-09" db="EMBL/GenBank/DDBJ databases">
        <title>Fusarium specimens isolated from Avocado Roots.</title>
        <authorList>
            <person name="Stajich J."/>
            <person name="Roper C."/>
            <person name="Heimlech-Rivalta G."/>
        </authorList>
    </citation>
    <scope>NUCLEOTIDE SEQUENCE</scope>
    <source>
        <strain evidence="4">CF00136</strain>
    </source>
</reference>
<comment type="caution">
    <text evidence="4">The sequence shown here is derived from an EMBL/GenBank/DDBJ whole genome shotgun (WGS) entry which is preliminary data.</text>
</comment>
<dbReference type="GO" id="GO:0003700">
    <property type="term" value="F:DNA-binding transcription factor activity"/>
    <property type="evidence" value="ECO:0007669"/>
    <property type="project" value="InterPro"/>
</dbReference>
<dbReference type="CDD" id="cd12148">
    <property type="entry name" value="fungal_TF_MHR"/>
    <property type="match status" value="1"/>
</dbReference>
<gene>
    <name evidence="4" type="ORF">NW762_014455</name>
</gene>
<keyword evidence="1" id="KW-0539">Nucleus</keyword>
<dbReference type="SUPFAM" id="SSF51905">
    <property type="entry name" value="FAD/NAD(P)-binding domain"/>
    <property type="match status" value="1"/>
</dbReference>
<dbReference type="EMBL" id="JAOQAZ010000050">
    <property type="protein sequence ID" value="KAJ4244599.1"/>
    <property type="molecule type" value="Genomic_DNA"/>
</dbReference>
<dbReference type="AlphaFoldDB" id="A0A9W8V7U1"/>
<accession>A0A9W8V7U1</accession>
<evidence type="ECO:0000256" key="2">
    <source>
        <dbReference type="SAM" id="MobiDB-lite"/>
    </source>
</evidence>
<dbReference type="Proteomes" id="UP001152049">
    <property type="component" value="Unassembled WGS sequence"/>
</dbReference>
<evidence type="ECO:0000313" key="5">
    <source>
        <dbReference type="Proteomes" id="UP001152049"/>
    </source>
</evidence>
<dbReference type="GO" id="GO:0006351">
    <property type="term" value="P:DNA-templated transcription"/>
    <property type="evidence" value="ECO:0007669"/>
    <property type="project" value="InterPro"/>
</dbReference>
<dbReference type="PANTHER" id="PTHR46910">
    <property type="entry name" value="TRANSCRIPTION FACTOR PDR1"/>
    <property type="match status" value="1"/>
</dbReference>
<organism evidence="4 5">
    <name type="scientific">Fusarium torreyae</name>
    <dbReference type="NCBI Taxonomy" id="1237075"/>
    <lineage>
        <taxon>Eukaryota</taxon>
        <taxon>Fungi</taxon>
        <taxon>Dikarya</taxon>
        <taxon>Ascomycota</taxon>
        <taxon>Pezizomycotina</taxon>
        <taxon>Sordariomycetes</taxon>
        <taxon>Hypocreomycetidae</taxon>
        <taxon>Hypocreales</taxon>
        <taxon>Nectriaceae</taxon>
        <taxon>Fusarium</taxon>
    </lineage>
</organism>
<dbReference type="Gene3D" id="3.30.9.10">
    <property type="entry name" value="D-Amino Acid Oxidase, subunit A, domain 2"/>
    <property type="match status" value="1"/>
</dbReference>
<keyword evidence="5" id="KW-1185">Reference proteome</keyword>
<dbReference type="PANTHER" id="PTHR46910:SF23">
    <property type="entry name" value="THIAMINE REPRESSIBLE GENES REGULATORY PROTEIN THI1"/>
    <property type="match status" value="1"/>
</dbReference>
<feature type="compositionally biased region" description="Basic and acidic residues" evidence="2">
    <location>
        <begin position="16"/>
        <end position="29"/>
    </location>
</feature>
<dbReference type="SMART" id="SM00906">
    <property type="entry name" value="Fungal_trans"/>
    <property type="match status" value="1"/>
</dbReference>
<dbReference type="GO" id="GO:0008270">
    <property type="term" value="F:zinc ion binding"/>
    <property type="evidence" value="ECO:0007669"/>
    <property type="project" value="InterPro"/>
</dbReference>
<feature type="compositionally biased region" description="Polar residues" evidence="2">
    <location>
        <begin position="1"/>
        <end position="15"/>
    </location>
</feature>
<protein>
    <recommendedName>
        <fullName evidence="3">Xylanolytic transcriptional activator regulatory domain-containing protein</fullName>
    </recommendedName>
</protein>
<dbReference type="InterPro" id="IPR006076">
    <property type="entry name" value="FAD-dep_OxRdtase"/>
</dbReference>
<evidence type="ECO:0000256" key="1">
    <source>
        <dbReference type="ARBA" id="ARBA00023242"/>
    </source>
</evidence>
<feature type="domain" description="Xylanolytic transcriptional activator regulatory" evidence="3">
    <location>
        <begin position="647"/>
        <end position="720"/>
    </location>
</feature>
<evidence type="ECO:0000259" key="3">
    <source>
        <dbReference type="SMART" id="SM00906"/>
    </source>
</evidence>